<evidence type="ECO:0000313" key="3">
    <source>
        <dbReference type="Proteomes" id="UP000824109"/>
    </source>
</evidence>
<comment type="caution">
    <text evidence="2">The sequence shown here is derived from an EMBL/GenBank/DDBJ whole genome shotgun (WGS) entry which is preliminary data.</text>
</comment>
<feature type="signal peptide" evidence="1">
    <location>
        <begin position="1"/>
        <end position="23"/>
    </location>
</feature>
<evidence type="ECO:0008006" key="4">
    <source>
        <dbReference type="Google" id="ProtNLM"/>
    </source>
</evidence>
<evidence type="ECO:0000313" key="2">
    <source>
        <dbReference type="EMBL" id="HIU56704.1"/>
    </source>
</evidence>
<reference evidence="2" key="1">
    <citation type="submission" date="2020-10" db="EMBL/GenBank/DDBJ databases">
        <authorList>
            <person name="Gilroy R."/>
        </authorList>
    </citation>
    <scope>NUCLEOTIDE SEQUENCE</scope>
    <source>
        <strain evidence="2">USAMLcec3-3695</strain>
    </source>
</reference>
<name>A0A9D1SDS6_9FIRM</name>
<protein>
    <recommendedName>
        <fullName evidence="4">Copper amine oxidase-like N-terminal domain-containing protein</fullName>
    </recommendedName>
</protein>
<dbReference type="Proteomes" id="UP000824109">
    <property type="component" value="Unassembled WGS sequence"/>
</dbReference>
<accession>A0A9D1SDS6</accession>
<dbReference type="AlphaFoldDB" id="A0A9D1SDS6"/>
<organism evidence="2 3">
    <name type="scientific">Candidatus Ornithomonoglobus merdipullorum</name>
    <dbReference type="NCBI Taxonomy" id="2840895"/>
    <lineage>
        <taxon>Bacteria</taxon>
        <taxon>Bacillati</taxon>
        <taxon>Bacillota</taxon>
        <taxon>Clostridia</taxon>
        <taxon>Candidatus Ornithomonoglobus</taxon>
    </lineage>
</organism>
<gene>
    <name evidence="2" type="ORF">IAA61_02675</name>
</gene>
<reference evidence="2" key="2">
    <citation type="journal article" date="2021" name="PeerJ">
        <title>Extensive microbial diversity within the chicken gut microbiome revealed by metagenomics and culture.</title>
        <authorList>
            <person name="Gilroy R."/>
            <person name="Ravi A."/>
            <person name="Getino M."/>
            <person name="Pursley I."/>
            <person name="Horton D.L."/>
            <person name="Alikhan N.F."/>
            <person name="Baker D."/>
            <person name="Gharbi K."/>
            <person name="Hall N."/>
            <person name="Watson M."/>
            <person name="Adriaenssens E.M."/>
            <person name="Foster-Nyarko E."/>
            <person name="Jarju S."/>
            <person name="Secka A."/>
            <person name="Antonio M."/>
            <person name="Oren A."/>
            <person name="Chaudhuri R.R."/>
            <person name="La Ragione R."/>
            <person name="Hildebrand F."/>
            <person name="Pallen M.J."/>
        </authorList>
    </citation>
    <scope>NUCLEOTIDE SEQUENCE</scope>
    <source>
        <strain evidence="2">USAMLcec3-3695</strain>
    </source>
</reference>
<feature type="chain" id="PRO_5038920289" description="Copper amine oxidase-like N-terminal domain-containing protein" evidence="1">
    <location>
        <begin position="24"/>
        <end position="492"/>
    </location>
</feature>
<dbReference type="EMBL" id="DVNB01000026">
    <property type="protein sequence ID" value="HIU56704.1"/>
    <property type="molecule type" value="Genomic_DNA"/>
</dbReference>
<sequence length="492" mass="55100">MIKLFSTIAASAAIIAAGTAASAAVGDVVGNVYSTDILATVNGEPIPSYALDGKTAIALRDLEHYGFSIYYSESSRLAQANLDMHSIEEYTPIEGVERGTVGEITGNIYESDITAYINGESVSSYNIGGRLVVVIEDIAPHDDGSEFSQYGYAKTGLTYVWDAENRRIDLITLPEDNQYESTYKAMSNRLTLSIDGDRLVVTKDRIADKYISPGSYRGIAGYSVVGNQIFPIKYTYNDGHEEDIGLLYGFYGIMTDETGAVIGRTDTMNNTGIHIDQAKLNAIIAENYVEPLTFDEEIEFWRNGGTSMWRVTAEIYTDNYVILDMMMSGLPHGGAAYSTIRIDRDPIETTEIMTDNISDPELYSDTEPDILYYFRGSYLYKRNVLTGAEEEVCAATTENVLNYLKEHWETVYEKSADGITSLLMRRGDDYRVYTISPNGLKVIRGPIDEAYFYNNNIFVRYNGEWRFELYNELPDEYMELVETEGERIDTAS</sequence>
<evidence type="ECO:0000256" key="1">
    <source>
        <dbReference type="SAM" id="SignalP"/>
    </source>
</evidence>
<keyword evidence="1" id="KW-0732">Signal</keyword>
<proteinExistence type="predicted"/>